<feature type="compositionally biased region" description="Polar residues" evidence="1">
    <location>
        <begin position="473"/>
        <end position="488"/>
    </location>
</feature>
<feature type="domain" description="Gfd2/YDR514C-like C-terminal" evidence="2">
    <location>
        <begin position="156"/>
        <end position="373"/>
    </location>
</feature>
<feature type="compositionally biased region" description="Basic and acidic residues" evidence="1">
    <location>
        <begin position="491"/>
        <end position="508"/>
    </location>
</feature>
<evidence type="ECO:0000259" key="2">
    <source>
        <dbReference type="Pfam" id="PF21762"/>
    </source>
</evidence>
<dbReference type="KEGG" id="gtr:GLOTRDRAFT_124046"/>
<dbReference type="InterPro" id="IPR036397">
    <property type="entry name" value="RNaseH_sf"/>
</dbReference>
<dbReference type="InterPro" id="IPR040151">
    <property type="entry name" value="Gfd2/YDR514C-like"/>
</dbReference>
<dbReference type="PANTHER" id="PTHR28083:SF1">
    <property type="entry name" value="GOOD FOR FULL DBP5 ACTIVITY PROTEIN 2"/>
    <property type="match status" value="1"/>
</dbReference>
<proteinExistence type="predicted"/>
<dbReference type="Pfam" id="PF21762">
    <property type="entry name" value="DEDDh_C"/>
    <property type="match status" value="1"/>
</dbReference>
<dbReference type="Gene3D" id="3.30.420.10">
    <property type="entry name" value="Ribonuclease H-like superfamily/Ribonuclease H"/>
    <property type="match status" value="1"/>
</dbReference>
<dbReference type="GO" id="GO:0003676">
    <property type="term" value="F:nucleic acid binding"/>
    <property type="evidence" value="ECO:0007669"/>
    <property type="project" value="InterPro"/>
</dbReference>
<dbReference type="OrthoDB" id="5953249at2759"/>
<organism evidence="3 4">
    <name type="scientific">Gloeophyllum trabeum (strain ATCC 11539 / FP-39264 / Madison 617)</name>
    <name type="common">Brown rot fungus</name>
    <dbReference type="NCBI Taxonomy" id="670483"/>
    <lineage>
        <taxon>Eukaryota</taxon>
        <taxon>Fungi</taxon>
        <taxon>Dikarya</taxon>
        <taxon>Basidiomycota</taxon>
        <taxon>Agaricomycotina</taxon>
        <taxon>Agaricomycetes</taxon>
        <taxon>Gloeophyllales</taxon>
        <taxon>Gloeophyllaceae</taxon>
        <taxon>Gloeophyllum</taxon>
    </lineage>
</organism>
<keyword evidence="4" id="KW-1185">Reference proteome</keyword>
<dbReference type="SUPFAM" id="SSF53098">
    <property type="entry name" value="Ribonuclease H-like"/>
    <property type="match status" value="1"/>
</dbReference>
<dbReference type="Proteomes" id="UP000030669">
    <property type="component" value="Unassembled WGS sequence"/>
</dbReference>
<dbReference type="HOGENOM" id="CLU_031395_1_0_1"/>
<feature type="compositionally biased region" description="Low complexity" evidence="1">
    <location>
        <begin position="420"/>
        <end position="432"/>
    </location>
</feature>
<evidence type="ECO:0000256" key="1">
    <source>
        <dbReference type="SAM" id="MobiDB-lite"/>
    </source>
</evidence>
<dbReference type="RefSeq" id="XP_007860738.1">
    <property type="nucleotide sequence ID" value="XM_007862547.1"/>
</dbReference>
<gene>
    <name evidence="3" type="ORF">GLOTRDRAFT_124046</name>
</gene>
<dbReference type="AlphaFoldDB" id="S7QKJ6"/>
<dbReference type="eggNOG" id="ENOG502S0NE">
    <property type="taxonomic scope" value="Eukaryota"/>
</dbReference>
<dbReference type="OMA" id="PFETSQR"/>
<dbReference type="EMBL" id="KB469296">
    <property type="protein sequence ID" value="EPQ60291.1"/>
    <property type="molecule type" value="Genomic_DNA"/>
</dbReference>
<protein>
    <recommendedName>
        <fullName evidence="2">Gfd2/YDR514C-like C-terminal domain-containing protein</fullName>
    </recommendedName>
</protein>
<accession>S7QKJ6</accession>
<sequence>MGDFQLVDPRGWEYDLHSVYSAYMGHFQHYGIPWYERSWGVMFESFDEFLTFSWPVIVVTDSWTGRAHIVTRMTSIGAFLKMIKTRFGETLPNVDNILKISPFEAHQRPLRTVSDWSSYKKVFATLPAVTQAAYKVRVKSGEPKAVRELWEKKDKTFLAIDFEWSERNATSCLEWGYAAVRCGHLDAVGTWPPSPDNYRKGHYIVAEYVDKLVNKHQPTFPWAYAFGDSQVIPKAKLPQIIQAIISSLASPSSDSQPNTLVLVAHGIHGDLQRLEEMKISAFPVPVDVYAAQHTLNITPEIPSNAVIIDTAAFERELFNMGLRGPMQDMKTGKPRKPGSTLSLGNLLASMKVNVQCALHNSGNDAMMCLFALQKLFDPENTKVPMVQVRQPPVPPNTYGVSPSPTMMVPSVSLQPWVNYGGSSPSGSSPSPSEWRRSTASNHNLSGDEGRRGSPNYFNFRDQDVGTNPHRLSAISTGSRESRRLSSLTDEMGYRRDRSSSREPLDRSMRNLTIG</sequence>
<dbReference type="InterPro" id="IPR012337">
    <property type="entry name" value="RNaseH-like_sf"/>
</dbReference>
<dbReference type="GeneID" id="19301042"/>
<dbReference type="GO" id="GO:0005634">
    <property type="term" value="C:nucleus"/>
    <property type="evidence" value="ECO:0007669"/>
    <property type="project" value="TreeGrafter"/>
</dbReference>
<evidence type="ECO:0000313" key="3">
    <source>
        <dbReference type="EMBL" id="EPQ60291.1"/>
    </source>
</evidence>
<name>S7QKJ6_GLOTA</name>
<feature type="region of interest" description="Disordered" evidence="1">
    <location>
        <begin position="419"/>
        <end position="514"/>
    </location>
</feature>
<reference evidence="3 4" key="1">
    <citation type="journal article" date="2012" name="Science">
        <title>The Paleozoic origin of enzymatic lignin decomposition reconstructed from 31 fungal genomes.</title>
        <authorList>
            <person name="Floudas D."/>
            <person name="Binder M."/>
            <person name="Riley R."/>
            <person name="Barry K."/>
            <person name="Blanchette R.A."/>
            <person name="Henrissat B."/>
            <person name="Martinez A.T."/>
            <person name="Otillar R."/>
            <person name="Spatafora J.W."/>
            <person name="Yadav J.S."/>
            <person name="Aerts A."/>
            <person name="Benoit I."/>
            <person name="Boyd A."/>
            <person name="Carlson A."/>
            <person name="Copeland A."/>
            <person name="Coutinho P.M."/>
            <person name="de Vries R.P."/>
            <person name="Ferreira P."/>
            <person name="Findley K."/>
            <person name="Foster B."/>
            <person name="Gaskell J."/>
            <person name="Glotzer D."/>
            <person name="Gorecki P."/>
            <person name="Heitman J."/>
            <person name="Hesse C."/>
            <person name="Hori C."/>
            <person name="Igarashi K."/>
            <person name="Jurgens J.A."/>
            <person name="Kallen N."/>
            <person name="Kersten P."/>
            <person name="Kohler A."/>
            <person name="Kuees U."/>
            <person name="Kumar T.K.A."/>
            <person name="Kuo A."/>
            <person name="LaButti K."/>
            <person name="Larrondo L.F."/>
            <person name="Lindquist E."/>
            <person name="Ling A."/>
            <person name="Lombard V."/>
            <person name="Lucas S."/>
            <person name="Lundell T."/>
            <person name="Martin R."/>
            <person name="McLaughlin D.J."/>
            <person name="Morgenstern I."/>
            <person name="Morin E."/>
            <person name="Murat C."/>
            <person name="Nagy L.G."/>
            <person name="Nolan M."/>
            <person name="Ohm R.A."/>
            <person name="Patyshakuliyeva A."/>
            <person name="Rokas A."/>
            <person name="Ruiz-Duenas F.J."/>
            <person name="Sabat G."/>
            <person name="Salamov A."/>
            <person name="Samejima M."/>
            <person name="Schmutz J."/>
            <person name="Slot J.C."/>
            <person name="St John F."/>
            <person name="Stenlid J."/>
            <person name="Sun H."/>
            <person name="Sun S."/>
            <person name="Syed K."/>
            <person name="Tsang A."/>
            <person name="Wiebenga A."/>
            <person name="Young D."/>
            <person name="Pisabarro A."/>
            <person name="Eastwood D.C."/>
            <person name="Martin F."/>
            <person name="Cullen D."/>
            <person name="Grigoriev I.V."/>
            <person name="Hibbett D.S."/>
        </authorList>
    </citation>
    <scope>NUCLEOTIDE SEQUENCE [LARGE SCALE GENOMIC DNA]</scope>
    <source>
        <strain evidence="3 4">ATCC 11539</strain>
    </source>
</reference>
<evidence type="ECO:0000313" key="4">
    <source>
        <dbReference type="Proteomes" id="UP000030669"/>
    </source>
</evidence>
<dbReference type="InterPro" id="IPR048519">
    <property type="entry name" value="Gfd2/YDR514C-like_C"/>
</dbReference>
<dbReference type="PANTHER" id="PTHR28083">
    <property type="entry name" value="GOOD FOR FULL DBP5 ACTIVITY PROTEIN 2"/>
    <property type="match status" value="1"/>
</dbReference>